<evidence type="ECO:0000313" key="1">
    <source>
        <dbReference type="EMBL" id="KAB7497233.1"/>
    </source>
</evidence>
<dbReference type="EMBL" id="SEYY01020545">
    <property type="protein sequence ID" value="KAB7497233.1"/>
    <property type="molecule type" value="Genomic_DNA"/>
</dbReference>
<gene>
    <name evidence="1" type="ORF">Anas_06083</name>
</gene>
<dbReference type="Proteomes" id="UP000326759">
    <property type="component" value="Unassembled WGS sequence"/>
</dbReference>
<dbReference type="InterPro" id="IPR011024">
    <property type="entry name" value="G_crystallin-like"/>
</dbReference>
<organism evidence="1 2">
    <name type="scientific">Armadillidium nasatum</name>
    <dbReference type="NCBI Taxonomy" id="96803"/>
    <lineage>
        <taxon>Eukaryota</taxon>
        <taxon>Metazoa</taxon>
        <taxon>Ecdysozoa</taxon>
        <taxon>Arthropoda</taxon>
        <taxon>Crustacea</taxon>
        <taxon>Multicrustacea</taxon>
        <taxon>Malacostraca</taxon>
        <taxon>Eumalacostraca</taxon>
        <taxon>Peracarida</taxon>
        <taxon>Isopoda</taxon>
        <taxon>Oniscidea</taxon>
        <taxon>Crinocheta</taxon>
        <taxon>Armadillidiidae</taxon>
        <taxon>Armadillidium</taxon>
    </lineage>
</organism>
<dbReference type="AlphaFoldDB" id="A0A5N5SSQ6"/>
<sequence length="232" mass="25554">MSKYTVIAYSATTPCYSNAYDHSGQSGYYYTFQAYISDLSTIGFDNAIYSVLQTGMWIYYENINYNGDLAGQVYWVHGVDIAVDFPSEVDGVTSSLKYAGNRYVLNEDSYTIYSGEFYTGDEFYGNVDTASLSSLTDQGSSIILTGLSDWTFYTEYDFGGYAYCFSPSTDRDVGLDGTVLNFGFYGSLSSAGVPDNYFRSVRKGCFSPNIVKASPMKAEGKSSNGAWGVIRV</sequence>
<dbReference type="SUPFAM" id="SSF49695">
    <property type="entry name" value="gamma-Crystallin-like"/>
    <property type="match status" value="1"/>
</dbReference>
<accession>A0A5N5SSQ6</accession>
<evidence type="ECO:0000313" key="2">
    <source>
        <dbReference type="Proteomes" id="UP000326759"/>
    </source>
</evidence>
<reference evidence="1 2" key="1">
    <citation type="journal article" date="2019" name="PLoS Biol.">
        <title>Sex chromosomes control vertical transmission of feminizing Wolbachia symbionts in an isopod.</title>
        <authorList>
            <person name="Becking T."/>
            <person name="Chebbi M.A."/>
            <person name="Giraud I."/>
            <person name="Moumen B."/>
            <person name="Laverre T."/>
            <person name="Caubet Y."/>
            <person name="Peccoud J."/>
            <person name="Gilbert C."/>
            <person name="Cordaux R."/>
        </authorList>
    </citation>
    <scope>NUCLEOTIDE SEQUENCE [LARGE SCALE GENOMIC DNA]</scope>
    <source>
        <strain evidence="1">ANa2</strain>
        <tissue evidence="1">Whole body excluding digestive tract and cuticle</tissue>
    </source>
</reference>
<dbReference type="OrthoDB" id="6381640at2759"/>
<proteinExistence type="predicted"/>
<comment type="caution">
    <text evidence="1">The sequence shown here is derived from an EMBL/GenBank/DDBJ whole genome shotgun (WGS) entry which is preliminary data.</text>
</comment>
<name>A0A5N5SSQ6_9CRUS</name>
<keyword evidence="2" id="KW-1185">Reference proteome</keyword>
<protein>
    <submittedName>
        <fullName evidence="1">Uncharacterized protein</fullName>
    </submittedName>
</protein>
<dbReference type="Gene3D" id="2.60.20.10">
    <property type="entry name" value="Crystallins"/>
    <property type="match status" value="1"/>
</dbReference>